<dbReference type="InterPro" id="IPR015943">
    <property type="entry name" value="WD40/YVTN_repeat-like_dom_sf"/>
</dbReference>
<proteinExistence type="predicted"/>
<sequence>MQNKMNIQDVQEAGQTIYYPQSANNRYIYDTRNPLIHFRPHSASVLNTHRFKQDYYMHKARIRKQSFNSCKNDKFDIQMSETKAKSLKPIIVESKMKIKLNENSNSNKKSQKINLFKKMPNNTYQNANDFFLYLKASSRKSNQSCFIERGINDNDLYNVSPLKEKVLNVSKRSSFSKSILKPLNIQDIQLDNQCKQNYFSQPKVKQHKDNKDTPLYGSPIKSPKKNNFYDYMNENSPPNTGKTQTSPIKREKQDQNLFDIFQKQTFFEKLRLKFGTSQILAMRYSPDDKYLAFSQSNGKVTIFSDVKGVPLQTIRQEYPCNSVRWNPAEQRHCLLEGYANGAVVYRQIKPNLTNRVIQVFEQGEKIEEQNQVSNNSINCLEFLPSGLSFLSGSSDSQIRQYDIVTGKKRNTIKYHKNRVFAIKSIDNNCFLSAGWDHTVFLYDLRASKVQKYIYGPMVFGDSLDFNNYQVLCGSWREYKQLEIFDLRNDQSQEIKWENISKNEIPNFVYCCQFSKVNQKHIVAGSTGKYELRVFDREDNYICIDAIDRSLTKGVFSLDFRNNSNHISFGTSDASYGLVEII</sequence>
<gene>
    <name evidence="2" type="ORF">TTHERM_00016000</name>
</gene>
<reference evidence="3" key="1">
    <citation type="journal article" date="2006" name="PLoS Biol.">
        <title>Macronuclear genome sequence of the ciliate Tetrahymena thermophila, a model eukaryote.</title>
        <authorList>
            <person name="Eisen J.A."/>
            <person name="Coyne R.S."/>
            <person name="Wu M."/>
            <person name="Wu D."/>
            <person name="Thiagarajan M."/>
            <person name="Wortman J.R."/>
            <person name="Badger J.H."/>
            <person name="Ren Q."/>
            <person name="Amedeo P."/>
            <person name="Jones K.M."/>
            <person name="Tallon L.J."/>
            <person name="Delcher A.L."/>
            <person name="Salzberg S.L."/>
            <person name="Silva J.C."/>
            <person name="Haas B.J."/>
            <person name="Majoros W.H."/>
            <person name="Farzad M."/>
            <person name="Carlton J.M."/>
            <person name="Smith R.K. Jr."/>
            <person name="Garg J."/>
            <person name="Pearlman R.E."/>
            <person name="Karrer K.M."/>
            <person name="Sun L."/>
            <person name="Manning G."/>
            <person name="Elde N.C."/>
            <person name="Turkewitz A.P."/>
            <person name="Asai D.J."/>
            <person name="Wilkes D.E."/>
            <person name="Wang Y."/>
            <person name="Cai H."/>
            <person name="Collins K."/>
            <person name="Stewart B.A."/>
            <person name="Lee S.R."/>
            <person name="Wilamowska K."/>
            <person name="Weinberg Z."/>
            <person name="Ruzzo W.L."/>
            <person name="Wloga D."/>
            <person name="Gaertig J."/>
            <person name="Frankel J."/>
            <person name="Tsao C.-C."/>
            <person name="Gorovsky M.A."/>
            <person name="Keeling P.J."/>
            <person name="Waller R.F."/>
            <person name="Patron N.J."/>
            <person name="Cherry J.M."/>
            <person name="Stover N.A."/>
            <person name="Krieger C.J."/>
            <person name="del Toro C."/>
            <person name="Ryder H.F."/>
            <person name="Williamson S.C."/>
            <person name="Barbeau R.A."/>
            <person name="Hamilton E.P."/>
            <person name="Orias E."/>
        </authorList>
    </citation>
    <scope>NUCLEOTIDE SEQUENCE [LARGE SCALE GENOMIC DNA]</scope>
    <source>
        <strain evidence="3">SB210</strain>
    </source>
</reference>
<keyword evidence="1" id="KW-0853">WD repeat</keyword>
<organism evidence="2 3">
    <name type="scientific">Tetrahymena thermophila (strain SB210)</name>
    <dbReference type="NCBI Taxonomy" id="312017"/>
    <lineage>
        <taxon>Eukaryota</taxon>
        <taxon>Sar</taxon>
        <taxon>Alveolata</taxon>
        <taxon>Ciliophora</taxon>
        <taxon>Intramacronucleata</taxon>
        <taxon>Oligohymenophorea</taxon>
        <taxon>Hymenostomatida</taxon>
        <taxon>Tetrahymenina</taxon>
        <taxon>Tetrahymenidae</taxon>
        <taxon>Tetrahymena</taxon>
    </lineage>
</organism>
<name>Q22RI7_TETTS</name>
<dbReference type="HOGENOM" id="CLU_472926_0_0_1"/>
<dbReference type="SMART" id="SM00320">
    <property type="entry name" value="WD40"/>
    <property type="match status" value="4"/>
</dbReference>
<dbReference type="OrthoDB" id="10251741at2759"/>
<dbReference type="AlphaFoldDB" id="Q22RI7"/>
<dbReference type="PROSITE" id="PS50082">
    <property type="entry name" value="WD_REPEATS_2"/>
    <property type="match status" value="1"/>
</dbReference>
<protein>
    <submittedName>
        <fullName evidence="2">WD40 domain protein</fullName>
    </submittedName>
</protein>
<dbReference type="SUPFAM" id="SSF50978">
    <property type="entry name" value="WD40 repeat-like"/>
    <property type="match status" value="1"/>
</dbReference>
<dbReference type="Pfam" id="PF00400">
    <property type="entry name" value="WD40"/>
    <property type="match status" value="2"/>
</dbReference>
<dbReference type="KEGG" id="tet:TTHERM_00016000"/>
<dbReference type="Gene3D" id="2.130.10.10">
    <property type="entry name" value="YVTN repeat-like/Quinoprotein amine dehydrogenase"/>
    <property type="match status" value="2"/>
</dbReference>
<dbReference type="PANTHER" id="PTHR47822:SF2">
    <property type="entry name" value="F-BOX AND WD-40 DOMAIN PROTEIN 7"/>
    <property type="match status" value="1"/>
</dbReference>
<dbReference type="PANTHER" id="PTHR47822">
    <property type="entry name" value="CARBOHYDRATE BINDING DOMAIN CONTAINING PROTEIN"/>
    <property type="match status" value="1"/>
</dbReference>
<feature type="repeat" description="WD" evidence="1">
    <location>
        <begin position="370"/>
        <end position="411"/>
    </location>
</feature>
<evidence type="ECO:0000313" key="3">
    <source>
        <dbReference type="Proteomes" id="UP000009168"/>
    </source>
</evidence>
<evidence type="ECO:0000256" key="1">
    <source>
        <dbReference type="PROSITE-ProRule" id="PRU00221"/>
    </source>
</evidence>
<dbReference type="InterPro" id="IPR001680">
    <property type="entry name" value="WD40_rpt"/>
</dbReference>
<dbReference type="GeneID" id="7826831"/>
<dbReference type="InterPro" id="IPR036322">
    <property type="entry name" value="WD40_repeat_dom_sf"/>
</dbReference>
<dbReference type="STRING" id="312017.Q22RI7"/>
<dbReference type="RefSeq" id="XP_001008380.2">
    <property type="nucleotide sequence ID" value="XM_001008380.2"/>
</dbReference>
<keyword evidence="3" id="KW-1185">Reference proteome</keyword>
<dbReference type="eggNOG" id="ENOG502RZQ4">
    <property type="taxonomic scope" value="Eukaryota"/>
</dbReference>
<dbReference type="InParanoid" id="Q22RI7"/>
<dbReference type="EMBL" id="GG662845">
    <property type="protein sequence ID" value="EAR88135.2"/>
    <property type="molecule type" value="Genomic_DNA"/>
</dbReference>
<accession>Q22RI7</accession>
<dbReference type="Proteomes" id="UP000009168">
    <property type="component" value="Unassembled WGS sequence"/>
</dbReference>
<evidence type="ECO:0000313" key="2">
    <source>
        <dbReference type="EMBL" id="EAR88135.2"/>
    </source>
</evidence>